<dbReference type="FunFam" id="3.40.50.720:FF:000084">
    <property type="entry name" value="Short-chain dehydrogenase reductase"/>
    <property type="match status" value="1"/>
</dbReference>
<dbReference type="AlphaFoldDB" id="A0A7C4B8Z3"/>
<comment type="caution">
    <text evidence="2">The sequence shown here is derived from an EMBL/GenBank/DDBJ whole genome shotgun (WGS) entry which is preliminary data.</text>
</comment>
<dbReference type="InterPro" id="IPR050259">
    <property type="entry name" value="SDR"/>
</dbReference>
<dbReference type="PRINTS" id="PR00081">
    <property type="entry name" value="GDHRDH"/>
</dbReference>
<reference evidence="2" key="1">
    <citation type="journal article" date="2020" name="mSystems">
        <title>Genome- and Community-Level Interaction Insights into Carbon Utilization and Element Cycling Functions of Hydrothermarchaeota in Hydrothermal Sediment.</title>
        <authorList>
            <person name="Zhou Z."/>
            <person name="Liu Y."/>
            <person name="Xu W."/>
            <person name="Pan J."/>
            <person name="Luo Z.H."/>
            <person name="Li M."/>
        </authorList>
    </citation>
    <scope>NUCLEOTIDE SEQUENCE [LARGE SCALE GENOMIC DNA]</scope>
    <source>
        <strain evidence="2">SpSt-735</strain>
    </source>
</reference>
<dbReference type="InterPro" id="IPR036291">
    <property type="entry name" value="NAD(P)-bd_dom_sf"/>
</dbReference>
<accession>A0A7C4B8Z3</accession>
<gene>
    <name evidence="2" type="ORF">ENV17_02150</name>
</gene>
<protein>
    <submittedName>
        <fullName evidence="2">SDR family oxidoreductase</fullName>
    </submittedName>
</protein>
<dbReference type="Pfam" id="PF13561">
    <property type="entry name" value="adh_short_C2"/>
    <property type="match status" value="1"/>
</dbReference>
<sequence>MNLSGKLALVTAASRGIGFGVARVLAQAGADLVINARDPEALEKARAAIREETGRHVEVAPGDLTRREDLERIAATARELGGPQIFFFSTGGPRPGRFLDLGMEDWDYAFRLLLYPAVYLTRELLPAMIERRWGRIVYLASLAIKEPMPNLALSNVVRISIAGLVRTLAREVGGYGITVNGILPGIIHTSRVEELARDIQAREGVSYEEALSRLSSGIPAGRLGRPEEIGYLVAFLASDYASYINGAMIPVDGGRQVSVF</sequence>
<dbReference type="PANTHER" id="PTHR42879">
    <property type="entry name" value="3-OXOACYL-(ACYL-CARRIER-PROTEIN) REDUCTASE"/>
    <property type="match status" value="1"/>
</dbReference>
<dbReference type="PANTHER" id="PTHR42879:SF6">
    <property type="entry name" value="NADPH-DEPENDENT REDUCTASE BACG"/>
    <property type="match status" value="1"/>
</dbReference>
<organism evidence="2">
    <name type="scientific">Thermofilum pendens</name>
    <dbReference type="NCBI Taxonomy" id="2269"/>
    <lineage>
        <taxon>Archaea</taxon>
        <taxon>Thermoproteota</taxon>
        <taxon>Thermoprotei</taxon>
        <taxon>Thermofilales</taxon>
        <taxon>Thermofilaceae</taxon>
        <taxon>Thermofilum</taxon>
    </lineage>
</organism>
<evidence type="ECO:0000313" key="2">
    <source>
        <dbReference type="EMBL" id="HGI43173.1"/>
    </source>
</evidence>
<dbReference type="SUPFAM" id="SSF51735">
    <property type="entry name" value="NAD(P)-binding Rossmann-fold domains"/>
    <property type="match status" value="1"/>
</dbReference>
<evidence type="ECO:0000256" key="1">
    <source>
        <dbReference type="ARBA" id="ARBA00006484"/>
    </source>
</evidence>
<name>A0A7C4B8Z3_THEPE</name>
<proteinExistence type="inferred from homology"/>
<comment type="similarity">
    <text evidence="1">Belongs to the short-chain dehydrogenases/reductases (SDR) family.</text>
</comment>
<dbReference type="InterPro" id="IPR002347">
    <property type="entry name" value="SDR_fam"/>
</dbReference>
<dbReference type="EMBL" id="DTFI01000062">
    <property type="protein sequence ID" value="HGI43173.1"/>
    <property type="molecule type" value="Genomic_DNA"/>
</dbReference>
<dbReference type="CDD" id="cd05344">
    <property type="entry name" value="BKR_like_SDR_like"/>
    <property type="match status" value="1"/>
</dbReference>
<dbReference type="Gene3D" id="3.40.50.720">
    <property type="entry name" value="NAD(P)-binding Rossmann-like Domain"/>
    <property type="match status" value="1"/>
</dbReference>
<dbReference type="NCBIfam" id="NF006212">
    <property type="entry name" value="PRK08339.1"/>
    <property type="match status" value="1"/>
</dbReference>